<feature type="transmembrane region" description="Helical" evidence="1">
    <location>
        <begin position="241"/>
        <end position="268"/>
    </location>
</feature>
<keyword evidence="1" id="KW-1133">Transmembrane helix</keyword>
<protein>
    <submittedName>
        <fullName evidence="2">Uncharacterized protein</fullName>
    </submittedName>
</protein>
<evidence type="ECO:0000256" key="1">
    <source>
        <dbReference type="SAM" id="Phobius"/>
    </source>
</evidence>
<reference evidence="2 3" key="1">
    <citation type="journal article" date="2013" name="Genome Announc.">
        <title>Draft Genome Sequence of Arthrobacter crystallopoietes Strain BAB-32, Revealing Genes for Bioremediation.</title>
        <authorList>
            <person name="Joshi M.N."/>
            <person name="Pandit A.S."/>
            <person name="Sharma A."/>
            <person name="Pandya R.V."/>
            <person name="Desai S.M."/>
            <person name="Saxena A.K."/>
            <person name="Bagatharia S.B."/>
        </authorList>
    </citation>
    <scope>NUCLEOTIDE SEQUENCE [LARGE SCALE GENOMIC DNA]</scope>
    <source>
        <strain evidence="2 3">BAB-32</strain>
    </source>
</reference>
<organism evidence="2 3">
    <name type="scientific">Arthrobacter crystallopoietes BAB-32</name>
    <dbReference type="NCBI Taxonomy" id="1246476"/>
    <lineage>
        <taxon>Bacteria</taxon>
        <taxon>Bacillati</taxon>
        <taxon>Actinomycetota</taxon>
        <taxon>Actinomycetes</taxon>
        <taxon>Micrococcales</taxon>
        <taxon>Micrococcaceae</taxon>
        <taxon>Crystallibacter</taxon>
    </lineage>
</organism>
<keyword evidence="1" id="KW-0812">Transmembrane</keyword>
<gene>
    <name evidence="2" type="ORF">D477_018711</name>
</gene>
<comment type="caution">
    <text evidence="2">The sequence shown here is derived from an EMBL/GenBank/DDBJ whole genome shotgun (WGS) entry which is preliminary data.</text>
</comment>
<proteinExistence type="predicted"/>
<keyword evidence="3" id="KW-1185">Reference proteome</keyword>
<sequence length="334" mass="35517">MADPGLPDAVAHKLVLRLQDALSGTGGSDVGWQVSVIRGTLPINAAGDIQLLKYAAGLKREHGWDLLVYLTDLPRFTGDQPLISDVDVGEGAALVSLPALGSLRVTARTLQAVLRAVRQMADGYSPDGPRQPGKVVRHSYSAGVRAKIRLMLGMVRSNRPGRLLPSLSSATAAAIGTGAFGIFYTSIWNMAAASIPLRLAGISLLSICAMTIWLIGHNGLWDRSERLGLSGRSGLDNAATVITVLLSVAAMYALLFVVLFLGSLAIISGQYLESQLRHPVGPADYARLAWLASSLGTFAGALGSSFDSNESIREATYSRRQHERRKLADDASDE</sequence>
<evidence type="ECO:0000313" key="3">
    <source>
        <dbReference type="Proteomes" id="UP000010729"/>
    </source>
</evidence>
<evidence type="ECO:0000313" key="2">
    <source>
        <dbReference type="EMBL" id="EMY32693.1"/>
    </source>
</evidence>
<accession>N1V376</accession>
<dbReference type="AlphaFoldDB" id="N1V376"/>
<dbReference type="EMBL" id="ANPE02000238">
    <property type="protein sequence ID" value="EMY32693.1"/>
    <property type="molecule type" value="Genomic_DNA"/>
</dbReference>
<keyword evidence="1" id="KW-0472">Membrane</keyword>
<dbReference type="Proteomes" id="UP000010729">
    <property type="component" value="Unassembled WGS sequence"/>
</dbReference>
<name>N1V376_9MICC</name>
<feature type="transmembrane region" description="Helical" evidence="1">
    <location>
        <begin position="199"/>
        <end position="220"/>
    </location>
</feature>
<feature type="transmembrane region" description="Helical" evidence="1">
    <location>
        <begin position="163"/>
        <end position="187"/>
    </location>
</feature>